<accession>A0AAN7IQN5</accession>
<dbReference type="EMBL" id="JAXUIC010000007">
    <property type="protein sequence ID" value="KAK4583122.1"/>
    <property type="molecule type" value="Genomic_DNA"/>
</dbReference>
<dbReference type="Pfam" id="PF00098">
    <property type="entry name" value="zf-CCHC"/>
    <property type="match status" value="1"/>
</dbReference>
<protein>
    <recommendedName>
        <fullName evidence="4">CCHC-type domain-containing protein</fullName>
    </recommendedName>
</protein>
<evidence type="ECO:0000256" key="1">
    <source>
        <dbReference type="PROSITE-ProRule" id="PRU00047"/>
    </source>
</evidence>
<dbReference type="PANTHER" id="PTHR48435">
    <property type="entry name" value="POLYPROTEIN"/>
    <property type="match status" value="1"/>
</dbReference>
<keyword evidence="1" id="KW-0862">Zinc</keyword>
<evidence type="ECO:0000313" key="6">
    <source>
        <dbReference type="Proteomes" id="UP001324115"/>
    </source>
</evidence>
<feature type="compositionally biased region" description="Polar residues" evidence="3">
    <location>
        <begin position="407"/>
        <end position="417"/>
    </location>
</feature>
<keyword evidence="2" id="KW-0175">Coiled coil</keyword>
<dbReference type="SMART" id="SM00343">
    <property type="entry name" value="ZnF_C2HC"/>
    <property type="match status" value="1"/>
</dbReference>
<dbReference type="InterPro" id="IPR036875">
    <property type="entry name" value="Znf_CCHC_sf"/>
</dbReference>
<dbReference type="Gene3D" id="4.10.60.10">
    <property type="entry name" value="Zinc finger, CCHC-type"/>
    <property type="match status" value="1"/>
</dbReference>
<proteinExistence type="predicted"/>
<evidence type="ECO:0000313" key="5">
    <source>
        <dbReference type="EMBL" id="KAK4583122.1"/>
    </source>
</evidence>
<keyword evidence="1" id="KW-0863">Zinc-finger</keyword>
<dbReference type="Proteomes" id="UP001324115">
    <property type="component" value="Unassembled WGS sequence"/>
</dbReference>
<evidence type="ECO:0000259" key="4">
    <source>
        <dbReference type="PROSITE" id="PS50158"/>
    </source>
</evidence>
<reference evidence="5 6" key="1">
    <citation type="journal article" date="2023" name="G3 (Bethesda)">
        <title>A haplotype-resolved chromosome-scale genome for Quercus rubra L. provides insights into the genetics of adaptive traits for red oak species.</title>
        <authorList>
            <person name="Kapoor B."/>
            <person name="Jenkins J."/>
            <person name="Schmutz J."/>
            <person name="Zhebentyayeva T."/>
            <person name="Kuelheim C."/>
            <person name="Coggeshall M."/>
            <person name="Heim C."/>
            <person name="Lasky J.R."/>
            <person name="Leites L."/>
            <person name="Islam-Faridi N."/>
            <person name="Romero-Severson J."/>
            <person name="DeLeo V.L."/>
            <person name="Lucas S.M."/>
            <person name="Lazic D."/>
            <person name="Gailing O."/>
            <person name="Carlson J."/>
            <person name="Staton M."/>
        </authorList>
    </citation>
    <scope>NUCLEOTIDE SEQUENCE [LARGE SCALE GENOMIC DNA]</scope>
    <source>
        <strain evidence="5">Pseudo-F2</strain>
    </source>
</reference>
<sequence>MGYLGLTSETENFITLALPKEFIIPWQKQGYTHLHFGAVRLALTFHGRKGLPVVSRISLLDSRFLEYQNAVIGTVQTTLNASTIFVTLFLCKDPHLCDALKVQDTFAATLHYQLAYRLQNHAFDMAVPDIAQSNDALLIQVDPGMTPIKESGEVEAKFLMAPSEKKDVTVFPTQIVMLQPVSYASEDGLQIKAFREDGKPCYEGKSPSGHIWWDVCDCVDCQKEESFEEDWPKRKKKSSQQKLKERYEAGDPEVDLLGEPSGKFDYYNFPPLESFDHPQTNTKHVWKIKNPVRTNSDGTKKQVSSAEAALNWQAENAVVQNKVLSKFLDNQQKMAEAVNHTFSSSNTLIEDLKKKIKAVEKELETITSTVKDLSVSFPLIGQKEKEKKQLLPSGILLSIIWPVPSQPESQVKPQNDSPFMKKDKEPLYQLPDPTIGASSRPPDMNMLTVDLDLPNPISSFLKTLTLNDSRDPFVLPVIKDSDLDLSDLGLEEVFMTNNEPKVEEEDDVLRPENPPSPPPPIFPLPPLIPDYQTMLAYSPTTDSKHLFTLDNAPPFRWHDEIFKMYSWCIAKLQAPNATVSQIIAKFVARITGRLREWWINLGEYRQRQAAQSNTLEDFFTIVHNKFLGSATHYTEVAREEFLLMKCCSFERKDLEKHFDRMSRRYYSFNGMDDVNTKHTFLNSLLELLGDETLRMMNLQRITLQQASLGEIYQHVIIALEKLYNQRKFLSEIDKVHGKLKDNCRRKDLQIKCYEKNCACPQKKRYHFKKYFGKKGRYAGKKKTTFRKKKWKFLRRKQFKGKTSKTCFVCRRPGHFARNCPKKEKVAKLLEQAQIHAEDIPFSDIELLFSLDDEYSPQVLAVMAYSTSE</sequence>
<keyword evidence="1" id="KW-0479">Metal-binding</keyword>
<feature type="region of interest" description="Disordered" evidence="3">
    <location>
        <begin position="229"/>
        <end position="248"/>
    </location>
</feature>
<feature type="region of interest" description="Disordered" evidence="3">
    <location>
        <begin position="500"/>
        <end position="520"/>
    </location>
</feature>
<dbReference type="SUPFAM" id="SSF57756">
    <property type="entry name" value="Retrovirus zinc finger-like domains"/>
    <property type="match status" value="1"/>
</dbReference>
<evidence type="ECO:0000256" key="2">
    <source>
        <dbReference type="SAM" id="Coils"/>
    </source>
</evidence>
<comment type="caution">
    <text evidence="5">The sequence shown here is derived from an EMBL/GenBank/DDBJ whole genome shotgun (WGS) entry which is preliminary data.</text>
</comment>
<keyword evidence="6" id="KW-1185">Reference proteome</keyword>
<name>A0AAN7IQN5_QUERU</name>
<dbReference type="InterPro" id="IPR001878">
    <property type="entry name" value="Znf_CCHC"/>
</dbReference>
<dbReference type="InterPro" id="IPR053098">
    <property type="entry name" value="Petuviruses_polyprotein"/>
</dbReference>
<feature type="region of interest" description="Disordered" evidence="3">
    <location>
        <begin position="407"/>
        <end position="429"/>
    </location>
</feature>
<gene>
    <name evidence="5" type="ORF">RGQ29_026064</name>
</gene>
<evidence type="ECO:0000256" key="3">
    <source>
        <dbReference type="SAM" id="MobiDB-lite"/>
    </source>
</evidence>
<dbReference type="AlphaFoldDB" id="A0AAN7IQN5"/>
<feature type="coiled-coil region" evidence="2">
    <location>
        <begin position="342"/>
        <end position="369"/>
    </location>
</feature>
<dbReference type="GO" id="GO:0008270">
    <property type="term" value="F:zinc ion binding"/>
    <property type="evidence" value="ECO:0007669"/>
    <property type="project" value="UniProtKB-KW"/>
</dbReference>
<organism evidence="5 6">
    <name type="scientific">Quercus rubra</name>
    <name type="common">Northern red oak</name>
    <name type="synonym">Quercus borealis</name>
    <dbReference type="NCBI Taxonomy" id="3512"/>
    <lineage>
        <taxon>Eukaryota</taxon>
        <taxon>Viridiplantae</taxon>
        <taxon>Streptophyta</taxon>
        <taxon>Embryophyta</taxon>
        <taxon>Tracheophyta</taxon>
        <taxon>Spermatophyta</taxon>
        <taxon>Magnoliopsida</taxon>
        <taxon>eudicotyledons</taxon>
        <taxon>Gunneridae</taxon>
        <taxon>Pentapetalae</taxon>
        <taxon>rosids</taxon>
        <taxon>fabids</taxon>
        <taxon>Fagales</taxon>
        <taxon>Fagaceae</taxon>
        <taxon>Quercus</taxon>
    </lineage>
</organism>
<dbReference type="PANTHER" id="PTHR48435:SF1">
    <property type="entry name" value="POLYPROTEIN"/>
    <property type="match status" value="1"/>
</dbReference>
<dbReference type="PROSITE" id="PS50158">
    <property type="entry name" value="ZF_CCHC"/>
    <property type="match status" value="1"/>
</dbReference>
<feature type="domain" description="CCHC-type" evidence="4">
    <location>
        <begin position="806"/>
        <end position="821"/>
    </location>
</feature>
<dbReference type="GO" id="GO:0003676">
    <property type="term" value="F:nucleic acid binding"/>
    <property type="evidence" value="ECO:0007669"/>
    <property type="project" value="InterPro"/>
</dbReference>